<name>A0A087M615_9HYPH</name>
<gene>
    <name evidence="1" type="ORF">JP75_05055</name>
</gene>
<sequence length="194" mass="21568">MKAYAYVVGPGDAAWQTLFDMAGDLGFAGVSDYRGLNQVEQQAGETPVCYFLFSATTDLREIRPVAEAIRFSSSRAIRFSPMVYCAGDPSVETIMACINMGFDDIVALPQSKPKLRQRLARQIGHNMVFYETEGYFGPDRRNRVASLKPSPIANRIGGPFRRLEITRNLLDGVSVLRDEFFNTQPAVAAMQTLQ</sequence>
<evidence type="ECO:0000313" key="2">
    <source>
        <dbReference type="Proteomes" id="UP000028981"/>
    </source>
</evidence>
<reference evidence="1 2" key="1">
    <citation type="submission" date="2014-08" db="EMBL/GenBank/DDBJ databases">
        <authorList>
            <person name="Hassan Y.I."/>
            <person name="Lepp D."/>
            <person name="Zhou T."/>
        </authorList>
    </citation>
    <scope>NUCLEOTIDE SEQUENCE [LARGE SCALE GENOMIC DNA]</scope>
    <source>
        <strain evidence="1 2">IFO13584</strain>
    </source>
</reference>
<organism evidence="1 2">
    <name type="scientific">Devosia riboflavina</name>
    <dbReference type="NCBI Taxonomy" id="46914"/>
    <lineage>
        <taxon>Bacteria</taxon>
        <taxon>Pseudomonadati</taxon>
        <taxon>Pseudomonadota</taxon>
        <taxon>Alphaproteobacteria</taxon>
        <taxon>Hyphomicrobiales</taxon>
        <taxon>Devosiaceae</taxon>
        <taxon>Devosia</taxon>
    </lineage>
</organism>
<dbReference type="STRING" id="46914.JP75_05055"/>
<dbReference type="AlphaFoldDB" id="A0A087M615"/>
<accession>A0A087M615</accession>
<dbReference type="RefSeq" id="WP_035079956.1">
    <property type="nucleotide sequence ID" value="NZ_JQGC01000003.1"/>
</dbReference>
<dbReference type="OrthoDB" id="7202050at2"/>
<protein>
    <submittedName>
        <fullName evidence="1">Uncharacterized protein</fullName>
    </submittedName>
</protein>
<comment type="caution">
    <text evidence="1">The sequence shown here is derived from an EMBL/GenBank/DDBJ whole genome shotgun (WGS) entry which is preliminary data.</text>
</comment>
<keyword evidence="2" id="KW-1185">Reference proteome</keyword>
<proteinExistence type="predicted"/>
<dbReference type="Proteomes" id="UP000028981">
    <property type="component" value="Unassembled WGS sequence"/>
</dbReference>
<evidence type="ECO:0000313" key="1">
    <source>
        <dbReference type="EMBL" id="KFL32318.1"/>
    </source>
</evidence>
<dbReference type="EMBL" id="JQGC01000003">
    <property type="protein sequence ID" value="KFL32318.1"/>
    <property type="molecule type" value="Genomic_DNA"/>
</dbReference>